<proteinExistence type="predicted"/>
<evidence type="ECO:0000313" key="3">
    <source>
        <dbReference type="Proteomes" id="UP000237682"/>
    </source>
</evidence>
<comment type="caution">
    <text evidence="2">The sequence shown here is derived from an EMBL/GenBank/DDBJ whole genome shotgun (WGS) entry which is preliminary data.</text>
</comment>
<name>A0A2S9QBH5_9HYPH</name>
<sequence length="104" mass="11583">MVIRTRIRAILNQLALLAGAAAAIAYFSYQAFNGEHGIQAQHQFDQQKQDLGNELALLQKEHAALDRRVNLLRSQAIDPDMLDEKARDVLGLVHPNDEVVLLGK</sequence>
<accession>A0A2S9QBH5</accession>
<feature type="coiled-coil region" evidence="1">
    <location>
        <begin position="48"/>
        <end position="75"/>
    </location>
</feature>
<dbReference type="OrthoDB" id="9815600at2"/>
<evidence type="ECO:0000313" key="2">
    <source>
        <dbReference type="EMBL" id="PRH86703.1"/>
    </source>
</evidence>
<reference evidence="2 3" key="1">
    <citation type="submission" date="2018-02" db="EMBL/GenBank/DDBJ databases">
        <title>Whole genome sequencing of endophytic bacterium.</title>
        <authorList>
            <person name="Eedara R."/>
            <person name="Podile A.R."/>
        </authorList>
    </citation>
    <scope>NUCLEOTIDE SEQUENCE [LARGE SCALE GENOMIC DNA]</scope>
    <source>
        <strain evidence="2 3">RP1T</strain>
    </source>
</reference>
<dbReference type="Proteomes" id="UP000237682">
    <property type="component" value="Unassembled WGS sequence"/>
</dbReference>
<evidence type="ECO:0008006" key="4">
    <source>
        <dbReference type="Google" id="ProtNLM"/>
    </source>
</evidence>
<keyword evidence="3" id="KW-1185">Reference proteome</keyword>
<dbReference type="Pfam" id="PF04977">
    <property type="entry name" value="DivIC"/>
    <property type="match status" value="1"/>
</dbReference>
<keyword evidence="1" id="KW-0175">Coiled coil</keyword>
<evidence type="ECO:0000256" key="1">
    <source>
        <dbReference type="SAM" id="Coils"/>
    </source>
</evidence>
<organism evidence="2 3">
    <name type="scientific">Labrys okinawensis</name>
    <dbReference type="NCBI Taxonomy" id="346911"/>
    <lineage>
        <taxon>Bacteria</taxon>
        <taxon>Pseudomonadati</taxon>
        <taxon>Pseudomonadota</taxon>
        <taxon>Alphaproteobacteria</taxon>
        <taxon>Hyphomicrobiales</taxon>
        <taxon>Xanthobacteraceae</taxon>
        <taxon>Labrys</taxon>
    </lineage>
</organism>
<gene>
    <name evidence="2" type="ORF">C5L14_15450</name>
</gene>
<dbReference type="EMBL" id="PUEJ01000005">
    <property type="protein sequence ID" value="PRH86703.1"/>
    <property type="molecule type" value="Genomic_DNA"/>
</dbReference>
<protein>
    <recommendedName>
        <fullName evidence="4">Septum formation initiator</fullName>
    </recommendedName>
</protein>
<dbReference type="InterPro" id="IPR007060">
    <property type="entry name" value="FtsL/DivIC"/>
</dbReference>
<dbReference type="AlphaFoldDB" id="A0A2S9QBH5"/>
<dbReference type="RefSeq" id="WP_105862934.1">
    <property type="nucleotide sequence ID" value="NZ_PUEJ01000005.1"/>
</dbReference>